<dbReference type="Proteomes" id="UP000253426">
    <property type="component" value="Unassembled WGS sequence"/>
</dbReference>
<accession>A0A366HIB6</accession>
<feature type="transmembrane region" description="Helical" evidence="1">
    <location>
        <begin position="31"/>
        <end position="48"/>
    </location>
</feature>
<keyword evidence="1" id="KW-0812">Transmembrane</keyword>
<feature type="transmembrane region" description="Helical" evidence="1">
    <location>
        <begin position="60"/>
        <end position="81"/>
    </location>
</feature>
<dbReference type="AlphaFoldDB" id="A0A366HIB6"/>
<sequence>MFYYLIKLVLSAGIIVVVTETAKRNNFAASIIHSLPLTSLLAFIWLYVEKKDTALIANHAFGTFWFVLPTLPMFLVLPWLLRQGWGFWAALGVCIVGTVGLYFVTMKLLKVAGVDL</sequence>
<dbReference type="OrthoDB" id="47473at2"/>
<evidence type="ECO:0000313" key="3">
    <source>
        <dbReference type="Proteomes" id="UP000253426"/>
    </source>
</evidence>
<keyword evidence="1" id="KW-0472">Membrane</keyword>
<evidence type="ECO:0000256" key="1">
    <source>
        <dbReference type="SAM" id="Phobius"/>
    </source>
</evidence>
<dbReference type="RefSeq" id="WP_113959582.1">
    <property type="nucleotide sequence ID" value="NZ_QNRR01000006.1"/>
</dbReference>
<comment type="caution">
    <text evidence="2">The sequence shown here is derived from an EMBL/GenBank/DDBJ whole genome shotgun (WGS) entry which is preliminary data.</text>
</comment>
<keyword evidence="1" id="KW-1133">Transmembrane helix</keyword>
<keyword evidence="3" id="KW-1185">Reference proteome</keyword>
<dbReference type="InterPro" id="IPR058117">
    <property type="entry name" value="BV97_02767-like"/>
</dbReference>
<reference evidence="2 3" key="1">
    <citation type="submission" date="2018-06" db="EMBL/GenBank/DDBJ databases">
        <title>Genomic Encyclopedia of Type Strains, Phase IV (KMG-IV): sequencing the most valuable type-strain genomes for metagenomic binning, comparative biology and taxonomic classification.</title>
        <authorList>
            <person name="Goeker M."/>
        </authorList>
    </citation>
    <scope>NUCLEOTIDE SEQUENCE [LARGE SCALE GENOMIC DNA]</scope>
    <source>
        <strain evidence="2 3">DSM 25532</strain>
    </source>
</reference>
<evidence type="ECO:0000313" key="2">
    <source>
        <dbReference type="EMBL" id="RBP42451.1"/>
    </source>
</evidence>
<name>A0A366HIB6_9BACT</name>
<dbReference type="EMBL" id="QNRR01000006">
    <property type="protein sequence ID" value="RBP42451.1"/>
    <property type="molecule type" value="Genomic_DNA"/>
</dbReference>
<proteinExistence type="predicted"/>
<evidence type="ECO:0008006" key="4">
    <source>
        <dbReference type="Google" id="ProtNLM"/>
    </source>
</evidence>
<organism evidence="2 3">
    <name type="scientific">Roseimicrobium gellanilyticum</name>
    <dbReference type="NCBI Taxonomy" id="748857"/>
    <lineage>
        <taxon>Bacteria</taxon>
        <taxon>Pseudomonadati</taxon>
        <taxon>Verrucomicrobiota</taxon>
        <taxon>Verrucomicrobiia</taxon>
        <taxon>Verrucomicrobiales</taxon>
        <taxon>Verrucomicrobiaceae</taxon>
        <taxon>Roseimicrobium</taxon>
    </lineage>
</organism>
<gene>
    <name evidence="2" type="ORF">DES53_106159</name>
</gene>
<dbReference type="NCBIfam" id="NF006749">
    <property type="entry name" value="PRK09272.1-2"/>
    <property type="match status" value="1"/>
</dbReference>
<feature type="transmembrane region" description="Helical" evidence="1">
    <location>
        <begin position="87"/>
        <end position="104"/>
    </location>
</feature>
<protein>
    <recommendedName>
        <fullName evidence="4">DUF3147 family protein</fullName>
    </recommendedName>
</protein>